<evidence type="ECO:0008006" key="3">
    <source>
        <dbReference type="Google" id="ProtNLM"/>
    </source>
</evidence>
<dbReference type="Gene3D" id="3.40.50.1000">
    <property type="entry name" value="HAD superfamily/HAD-like"/>
    <property type="match status" value="1"/>
</dbReference>
<dbReference type="AlphaFoldDB" id="A0A7X0AZE3"/>
<comment type="caution">
    <text evidence="1">The sequence shown here is derived from an EMBL/GenBank/DDBJ whole genome shotgun (WGS) entry which is preliminary data.</text>
</comment>
<proteinExistence type="predicted"/>
<reference evidence="1 2" key="1">
    <citation type="submission" date="2020-08" db="EMBL/GenBank/DDBJ databases">
        <title>Genomic Encyclopedia of Type Strains, Phase IV (KMG-IV): sequencing the most valuable type-strain genomes for metagenomic binning, comparative biology and taxonomic classification.</title>
        <authorList>
            <person name="Goeker M."/>
        </authorList>
    </citation>
    <scope>NUCLEOTIDE SEQUENCE [LARGE SCALE GENOMIC DNA]</scope>
    <source>
        <strain evidence="1 2">DSM 22198</strain>
    </source>
</reference>
<protein>
    <recommendedName>
        <fullName evidence="3">FCP1 homology domain-containing protein</fullName>
    </recommendedName>
</protein>
<keyword evidence="2" id="KW-1185">Reference proteome</keyword>
<dbReference type="Proteomes" id="UP000539175">
    <property type="component" value="Unassembled WGS sequence"/>
</dbReference>
<gene>
    <name evidence="1" type="ORF">FHS74_003521</name>
</gene>
<dbReference type="EMBL" id="JACIIZ010000010">
    <property type="protein sequence ID" value="MBB6252952.1"/>
    <property type="molecule type" value="Genomic_DNA"/>
</dbReference>
<accession>A0A7X0AZE3</accession>
<name>A0A7X0AZE3_9PROT</name>
<evidence type="ECO:0000313" key="2">
    <source>
        <dbReference type="Proteomes" id="UP000539175"/>
    </source>
</evidence>
<dbReference type="SUPFAM" id="SSF56784">
    <property type="entry name" value="HAD-like"/>
    <property type="match status" value="1"/>
</dbReference>
<dbReference type="InterPro" id="IPR036412">
    <property type="entry name" value="HAD-like_sf"/>
</dbReference>
<dbReference type="RefSeq" id="WP_184802893.1">
    <property type="nucleotide sequence ID" value="NZ_JACIIZ010000010.1"/>
</dbReference>
<evidence type="ECO:0000313" key="1">
    <source>
        <dbReference type="EMBL" id="MBB6252952.1"/>
    </source>
</evidence>
<dbReference type="InterPro" id="IPR023214">
    <property type="entry name" value="HAD_sf"/>
</dbReference>
<organism evidence="1 2">
    <name type="scientific">Nitrospirillum iridis</name>
    <dbReference type="NCBI Taxonomy" id="765888"/>
    <lineage>
        <taxon>Bacteria</taxon>
        <taxon>Pseudomonadati</taxon>
        <taxon>Pseudomonadota</taxon>
        <taxon>Alphaproteobacteria</taxon>
        <taxon>Rhodospirillales</taxon>
        <taxon>Azospirillaceae</taxon>
        <taxon>Nitrospirillum</taxon>
    </lineage>
</organism>
<sequence length="123" mass="13092">MLELSPLPKTWLVDIDGTLFRHNGHLTGTDIPLPGAASFMQAIPATDRIVLMTARSSAHEAATRAALLAAGIRFDLILFDLPAGERILINDAKPSGLQTAHAVTIPRDGGLPAFADMARIVDK</sequence>